<name>A0A0F7LAZ0_9VIRU</name>
<reference evidence="1" key="1">
    <citation type="journal article" date="2015" name="Front. Microbiol.">
        <title>Combining genomic sequencing methods to explore viral diversity and reveal potential virus-host interactions.</title>
        <authorList>
            <person name="Chow C.E."/>
            <person name="Winget D.M."/>
            <person name="White R.A.III."/>
            <person name="Hallam S.J."/>
            <person name="Suttle C.A."/>
        </authorList>
    </citation>
    <scope>NUCLEOTIDE SEQUENCE</scope>
    <source>
        <strain evidence="1">Oxic1_9</strain>
    </source>
</reference>
<dbReference type="EMBL" id="KR029604">
    <property type="protein sequence ID" value="AKH48522.1"/>
    <property type="molecule type" value="Genomic_DNA"/>
</dbReference>
<evidence type="ECO:0000313" key="1">
    <source>
        <dbReference type="EMBL" id="AKH48522.1"/>
    </source>
</evidence>
<proteinExistence type="predicted"/>
<sequence>MSVKFVPSIFPGIISPVIELVIATASVKVLFVRVCVPVNVTTPVELNAASCQAEPE</sequence>
<reference evidence="1" key="2">
    <citation type="submission" date="2015-03" db="EMBL/GenBank/DDBJ databases">
        <authorList>
            <person name="Chow C.-E.T."/>
            <person name="Winget D.M."/>
            <person name="White R.A.III."/>
            <person name="Hallam S.J."/>
            <person name="Suttle C.A."/>
        </authorList>
    </citation>
    <scope>NUCLEOTIDE SEQUENCE</scope>
    <source>
        <strain evidence="1">Oxic1_9</strain>
    </source>
</reference>
<organism evidence="1">
    <name type="scientific">uncultured marine virus</name>
    <dbReference type="NCBI Taxonomy" id="186617"/>
    <lineage>
        <taxon>Viruses</taxon>
        <taxon>environmental samples</taxon>
    </lineage>
</organism>
<accession>A0A0F7LAZ0</accession>
<protein>
    <submittedName>
        <fullName evidence="1">Uncharacterized protein</fullName>
    </submittedName>
</protein>